<protein>
    <recommendedName>
        <fullName evidence="5">DUF3826 domain-containing protein</fullName>
    </recommendedName>
</protein>
<proteinExistence type="predicted"/>
<evidence type="ECO:0000313" key="3">
    <source>
        <dbReference type="EMBL" id="GGI51627.1"/>
    </source>
</evidence>
<dbReference type="Proteomes" id="UP000662074">
    <property type="component" value="Unassembled WGS sequence"/>
</dbReference>
<dbReference type="RefSeq" id="WP_188417743.1">
    <property type="nucleotide sequence ID" value="NZ_BMDO01000008.1"/>
</dbReference>
<dbReference type="AlphaFoldDB" id="A0A917JBM4"/>
<dbReference type="InterPro" id="IPR024284">
    <property type="entry name" value="DUF3826"/>
</dbReference>
<keyword evidence="2" id="KW-0732">Signal</keyword>
<sequence length="229" mass="25989">MKRIAHILFIAALFFKVVPAIAQDNTSPVEKEMAYRKVIFERSAKIVKGLNPTDSTKALLVTDIIARQYRDLNDIYLLRDNNKATIKAETGDNKEAAAAKLKKLDEEITAKIDKLHPKYLKSLAKAGLTPMQIDQVKDGMTYNVLNVTMTAYNSMMPNLTEPQKAQILAWLTEAREHAMDAESSEKKHGWFGKYKGRINNYLSAQGIDMKKEEAAWMARLKEEKEAKKQ</sequence>
<dbReference type="EMBL" id="BMDO01000008">
    <property type="protein sequence ID" value="GGI51627.1"/>
    <property type="molecule type" value="Genomic_DNA"/>
</dbReference>
<keyword evidence="1" id="KW-0175">Coiled coil</keyword>
<evidence type="ECO:0000313" key="4">
    <source>
        <dbReference type="Proteomes" id="UP000662074"/>
    </source>
</evidence>
<accession>A0A917JBM4</accession>
<comment type="caution">
    <text evidence="3">The sequence shown here is derived from an EMBL/GenBank/DDBJ whole genome shotgun (WGS) entry which is preliminary data.</text>
</comment>
<keyword evidence="4" id="KW-1185">Reference proteome</keyword>
<feature type="signal peptide" evidence="2">
    <location>
        <begin position="1"/>
        <end position="22"/>
    </location>
</feature>
<dbReference type="Pfam" id="PF12875">
    <property type="entry name" value="DUF3826"/>
    <property type="match status" value="1"/>
</dbReference>
<feature type="coiled-coil region" evidence="1">
    <location>
        <begin position="87"/>
        <end position="114"/>
    </location>
</feature>
<evidence type="ECO:0000256" key="1">
    <source>
        <dbReference type="SAM" id="Coils"/>
    </source>
</evidence>
<reference evidence="3" key="2">
    <citation type="submission" date="2020-09" db="EMBL/GenBank/DDBJ databases">
        <authorList>
            <person name="Sun Q."/>
            <person name="Sedlacek I."/>
        </authorList>
    </citation>
    <scope>NUCLEOTIDE SEQUENCE</scope>
    <source>
        <strain evidence="3">CCM 8711</strain>
    </source>
</reference>
<evidence type="ECO:0008006" key="5">
    <source>
        <dbReference type="Google" id="ProtNLM"/>
    </source>
</evidence>
<feature type="chain" id="PRO_5036804884" description="DUF3826 domain-containing protein" evidence="2">
    <location>
        <begin position="23"/>
        <end position="229"/>
    </location>
</feature>
<reference evidence="3" key="1">
    <citation type="journal article" date="2014" name="Int. J. Syst. Evol. Microbiol.">
        <title>Complete genome sequence of Corynebacterium casei LMG S-19264T (=DSM 44701T), isolated from a smear-ripened cheese.</title>
        <authorList>
            <consortium name="US DOE Joint Genome Institute (JGI-PGF)"/>
            <person name="Walter F."/>
            <person name="Albersmeier A."/>
            <person name="Kalinowski J."/>
            <person name="Ruckert C."/>
        </authorList>
    </citation>
    <scope>NUCLEOTIDE SEQUENCE</scope>
    <source>
        <strain evidence="3">CCM 8711</strain>
    </source>
</reference>
<name>A0A917JBM4_9SPHI</name>
<organism evidence="3 4">
    <name type="scientific">Mucilaginibacter galii</name>
    <dbReference type="NCBI Taxonomy" id="2005073"/>
    <lineage>
        <taxon>Bacteria</taxon>
        <taxon>Pseudomonadati</taxon>
        <taxon>Bacteroidota</taxon>
        <taxon>Sphingobacteriia</taxon>
        <taxon>Sphingobacteriales</taxon>
        <taxon>Sphingobacteriaceae</taxon>
        <taxon>Mucilaginibacter</taxon>
    </lineage>
</organism>
<gene>
    <name evidence="3" type="ORF">GCM10011425_28390</name>
</gene>
<evidence type="ECO:0000256" key="2">
    <source>
        <dbReference type="SAM" id="SignalP"/>
    </source>
</evidence>